<organism evidence="5 6">
    <name type="scientific">Paraburkholderia sejongensis</name>
    <dbReference type="NCBI Taxonomy" id="2886946"/>
    <lineage>
        <taxon>Bacteria</taxon>
        <taxon>Pseudomonadati</taxon>
        <taxon>Pseudomonadota</taxon>
        <taxon>Betaproteobacteria</taxon>
        <taxon>Burkholderiales</taxon>
        <taxon>Burkholderiaceae</taxon>
        <taxon>Paraburkholderia</taxon>
    </lineage>
</organism>
<feature type="region of interest" description="Disordered" evidence="1">
    <location>
        <begin position="484"/>
        <end position="503"/>
    </location>
</feature>
<feature type="domain" description="Endonuclease GajA/Old nuclease/RecF-like AAA" evidence="2">
    <location>
        <begin position="277"/>
        <end position="350"/>
    </location>
</feature>
<dbReference type="InterPro" id="IPR041685">
    <property type="entry name" value="AAA_GajA/Old/RecF-like"/>
</dbReference>
<dbReference type="Gene3D" id="3.40.50.300">
    <property type="entry name" value="P-loop containing nucleotide triphosphate hydrolases"/>
    <property type="match status" value="2"/>
</dbReference>
<comment type="caution">
    <text evidence="5">The sequence shown here is derived from an EMBL/GenBank/DDBJ whole genome shotgun (WGS) entry which is preliminary data.</text>
</comment>
<evidence type="ECO:0000313" key="5">
    <source>
        <dbReference type="EMBL" id="MCC8397586.1"/>
    </source>
</evidence>
<evidence type="ECO:0000256" key="1">
    <source>
        <dbReference type="SAM" id="MobiDB-lite"/>
    </source>
</evidence>
<dbReference type="SUPFAM" id="SSF52540">
    <property type="entry name" value="P-loop containing nucleoside triphosphate hydrolases"/>
    <property type="match status" value="1"/>
</dbReference>
<evidence type="ECO:0000313" key="6">
    <source>
        <dbReference type="Proteomes" id="UP001431019"/>
    </source>
</evidence>
<dbReference type="Pfam" id="PF20469">
    <property type="entry name" value="OLD-like_TOPRIM"/>
    <property type="match status" value="1"/>
</dbReference>
<evidence type="ECO:0000259" key="4">
    <source>
        <dbReference type="Pfam" id="PF20469"/>
    </source>
</evidence>
<dbReference type="CDD" id="cd00267">
    <property type="entry name" value="ABC_ATPase"/>
    <property type="match status" value="1"/>
</dbReference>
<protein>
    <submittedName>
        <fullName evidence="5">AAA family ATPase</fullName>
    </submittedName>
</protein>
<dbReference type="RefSeq" id="WP_230513838.1">
    <property type="nucleotide sequence ID" value="NZ_JAJITD010000033.1"/>
</dbReference>
<sequence length="649" mass="71123">MYVRRITACNFRTFGAEAEGKNLNLVLNRGLNVLVGENDAGKSSIVDALRYALSTTSNDYLRIEDLDFHVSNNTRADELTIEVEFADLSRDQKAALIDWLSIGRDKEPYLVVHLRARRRTDAVGSRNLQPIVRTHSGLGGNGPEIGAAARELIRATYLKPLRDAVSELRPKKGSRLSQVLRAQTAIKDHQVNNFDSKNPDAPPNTLVEVMAQAQHRISGFPVIKDVRNRLNTNYLNELSFEDAPLQSEIQMASEPSLVQLLEKMELTLGAPPSVGDAEACERGLGYNNVLFMAAELLLLGSGMELALLLIEEPEAHLHPQLQARVLEMLSARAVKDGIQILLSTHSPNIAASAAVESIILVCKGSTFPLRKSETKLDDSDYKFLSRFLDVTKANLFFARGVLIVEGPAEELLLPALAEACGRSFTANGISVVNVGSVGLFRYARIFQSATGVDAPIPVACVTDRDIVPDGVSYIQGRLDKEKAAVPVPKGRKRHSNRKEADFTPEEAAAHVKTRVDRAAGGNTKVFVSDRWTLEYDLLISGCRNAMFIGIHLADAEDSNGILKADVRAQTKQKATEFLAEQDQALVGNELIAIDAYELLADGLSKAISAQYTAELIREGHCGKGDELFKKLPPYLMNAFNHLVPHVEPH</sequence>
<dbReference type="Proteomes" id="UP001431019">
    <property type="component" value="Unassembled WGS sequence"/>
</dbReference>
<reference evidence="5 6" key="1">
    <citation type="submission" date="2021-11" db="EMBL/GenBank/DDBJ databases">
        <authorList>
            <person name="Oh E.-T."/>
            <person name="Kim S.-B."/>
        </authorList>
    </citation>
    <scope>NUCLEOTIDE SEQUENCE [LARGE SCALE GENOMIC DNA]</scope>
    <source>
        <strain evidence="5 6">MMS20-SJTR3</strain>
    </source>
</reference>
<dbReference type="PANTHER" id="PTHR43581:SF4">
    <property type="entry name" value="ATP_GTP PHOSPHATASE"/>
    <property type="match status" value="1"/>
</dbReference>
<feature type="domain" description="OLD protein-like TOPRIM" evidence="4">
    <location>
        <begin position="396"/>
        <end position="465"/>
    </location>
</feature>
<dbReference type="InterPro" id="IPR027417">
    <property type="entry name" value="P-loop_NTPase"/>
</dbReference>
<gene>
    <name evidence="5" type="ORF">LJ656_34100</name>
</gene>
<dbReference type="InterPro" id="IPR034139">
    <property type="entry name" value="TOPRIM_OLD"/>
</dbReference>
<dbReference type="EMBL" id="JAJITD010000033">
    <property type="protein sequence ID" value="MCC8397586.1"/>
    <property type="molecule type" value="Genomic_DNA"/>
</dbReference>
<dbReference type="Pfam" id="PF13175">
    <property type="entry name" value="AAA_15"/>
    <property type="match status" value="1"/>
</dbReference>
<dbReference type="InterPro" id="IPR051396">
    <property type="entry name" value="Bact_Antivir_Def_Nuclease"/>
</dbReference>
<dbReference type="CDD" id="cd01026">
    <property type="entry name" value="TOPRIM_OLD"/>
    <property type="match status" value="1"/>
</dbReference>
<dbReference type="Pfam" id="PF13476">
    <property type="entry name" value="AAA_23"/>
    <property type="match status" value="1"/>
</dbReference>
<evidence type="ECO:0000259" key="3">
    <source>
        <dbReference type="Pfam" id="PF13476"/>
    </source>
</evidence>
<evidence type="ECO:0000259" key="2">
    <source>
        <dbReference type="Pfam" id="PF13175"/>
    </source>
</evidence>
<accession>A0ABS8K5Y7</accession>
<feature type="domain" description="Rad50/SbcC-type AAA" evidence="3">
    <location>
        <begin position="5"/>
        <end position="87"/>
    </location>
</feature>
<dbReference type="InterPro" id="IPR038729">
    <property type="entry name" value="Rad50/SbcC_AAA"/>
</dbReference>
<dbReference type="PANTHER" id="PTHR43581">
    <property type="entry name" value="ATP/GTP PHOSPHATASE"/>
    <property type="match status" value="1"/>
</dbReference>
<name>A0ABS8K5Y7_9BURK</name>
<proteinExistence type="predicted"/>
<keyword evidence="6" id="KW-1185">Reference proteome</keyword>